<keyword evidence="5 7" id="KW-1133">Transmembrane helix</keyword>
<feature type="transmembrane region" description="Helical" evidence="7">
    <location>
        <begin position="121"/>
        <end position="141"/>
    </location>
</feature>
<sequence>MSPLRQKKRISAVDIRSFSSGANLFFNIFLAIFALSCLFPFFFIIIISLTKESDLTLFGYQFWPKNFSIASYVYLKQFGSQVVQSLFVTVFITVVGTIMNTLFSATYAYAISRKDFRYRRFFTIFALISMLFVPGMVPTYLIVTQMLNLRDNIWALILPMAFGVWNVLIMRTFYMTQVPDAIIESARIDGAGELRIFSSIVIPLSVPGIATISLFTALAYWNDWMNALLYINSDNLVPLQYLLVRIQNNMAALVKAATQGASVGAAAAQIPTEGTRMAMVVIATLPIALTYPFFQKYFVKGMTIGGVKG</sequence>
<keyword evidence="2" id="KW-0813">Transport</keyword>
<organism evidence="9 10">
    <name type="scientific">Schleiferilactobacillus harbinensis DSM 16991</name>
    <dbReference type="NCBI Taxonomy" id="1122147"/>
    <lineage>
        <taxon>Bacteria</taxon>
        <taxon>Bacillati</taxon>
        <taxon>Bacillota</taxon>
        <taxon>Bacilli</taxon>
        <taxon>Lactobacillales</taxon>
        <taxon>Lactobacillaceae</taxon>
        <taxon>Schleiferilactobacillus</taxon>
    </lineage>
</organism>
<evidence type="ECO:0000313" key="9">
    <source>
        <dbReference type="EMBL" id="KRM29971.1"/>
    </source>
</evidence>
<feature type="transmembrane region" description="Helical" evidence="7">
    <location>
        <begin position="194"/>
        <end position="221"/>
    </location>
</feature>
<keyword evidence="6 7" id="KW-0472">Membrane</keyword>
<keyword evidence="3" id="KW-1003">Cell membrane</keyword>
<feature type="transmembrane region" description="Helical" evidence="7">
    <location>
        <begin position="153"/>
        <end position="174"/>
    </location>
</feature>
<dbReference type="InterPro" id="IPR000515">
    <property type="entry name" value="MetI-like"/>
</dbReference>
<feature type="transmembrane region" description="Helical" evidence="7">
    <location>
        <begin position="24"/>
        <end position="49"/>
    </location>
</feature>
<evidence type="ECO:0000256" key="6">
    <source>
        <dbReference type="ARBA" id="ARBA00023136"/>
    </source>
</evidence>
<dbReference type="PANTHER" id="PTHR43744:SF9">
    <property type="entry name" value="POLYGALACTURONAN_RHAMNOGALACTURONAN TRANSPORT SYSTEM PERMEASE PROTEIN YTCP"/>
    <property type="match status" value="1"/>
</dbReference>
<dbReference type="GO" id="GO:0005886">
    <property type="term" value="C:plasma membrane"/>
    <property type="evidence" value="ECO:0007669"/>
    <property type="project" value="UniProtKB-SubCell"/>
</dbReference>
<gene>
    <name evidence="9" type="ORF">FC91_GL000163</name>
</gene>
<evidence type="ECO:0000256" key="1">
    <source>
        <dbReference type="ARBA" id="ARBA00004651"/>
    </source>
</evidence>
<feature type="domain" description="ABC transmembrane type-1" evidence="8">
    <location>
        <begin position="86"/>
        <end position="291"/>
    </location>
</feature>
<dbReference type="PATRIC" id="fig|1122147.4.peg.165"/>
<dbReference type="AlphaFoldDB" id="A0A0R1XTG1"/>
<dbReference type="InterPro" id="IPR035906">
    <property type="entry name" value="MetI-like_sf"/>
</dbReference>
<dbReference type="Gene3D" id="1.10.3720.10">
    <property type="entry name" value="MetI-like"/>
    <property type="match status" value="1"/>
</dbReference>
<dbReference type="SUPFAM" id="SSF161098">
    <property type="entry name" value="MetI-like"/>
    <property type="match status" value="1"/>
</dbReference>
<proteinExistence type="predicted"/>
<evidence type="ECO:0000256" key="5">
    <source>
        <dbReference type="ARBA" id="ARBA00022989"/>
    </source>
</evidence>
<evidence type="ECO:0000313" key="10">
    <source>
        <dbReference type="Proteomes" id="UP000050949"/>
    </source>
</evidence>
<accession>A0A0R1XTG1</accession>
<reference evidence="9 10" key="1">
    <citation type="journal article" date="2015" name="Genome Announc.">
        <title>Expanding the biotechnology potential of lactobacilli through comparative genomics of 213 strains and associated genera.</title>
        <authorList>
            <person name="Sun Z."/>
            <person name="Harris H.M."/>
            <person name="McCann A."/>
            <person name="Guo C."/>
            <person name="Argimon S."/>
            <person name="Zhang W."/>
            <person name="Yang X."/>
            <person name="Jeffery I.B."/>
            <person name="Cooney J.C."/>
            <person name="Kagawa T.F."/>
            <person name="Liu W."/>
            <person name="Song Y."/>
            <person name="Salvetti E."/>
            <person name="Wrobel A."/>
            <person name="Rasinkangas P."/>
            <person name="Parkhill J."/>
            <person name="Rea M.C."/>
            <person name="O'Sullivan O."/>
            <person name="Ritari J."/>
            <person name="Douillard F.P."/>
            <person name="Paul Ross R."/>
            <person name="Yang R."/>
            <person name="Briner A.E."/>
            <person name="Felis G.E."/>
            <person name="de Vos W.M."/>
            <person name="Barrangou R."/>
            <person name="Klaenhammer T.R."/>
            <person name="Caufield P.W."/>
            <person name="Cui Y."/>
            <person name="Zhang H."/>
            <person name="O'Toole P.W."/>
        </authorList>
    </citation>
    <scope>NUCLEOTIDE SEQUENCE [LARGE SCALE GENOMIC DNA]</scope>
    <source>
        <strain evidence="9 10">DSM 16991</strain>
    </source>
</reference>
<dbReference type="GO" id="GO:0055085">
    <property type="term" value="P:transmembrane transport"/>
    <property type="evidence" value="ECO:0007669"/>
    <property type="project" value="InterPro"/>
</dbReference>
<dbReference type="PANTHER" id="PTHR43744">
    <property type="entry name" value="ABC TRANSPORTER PERMEASE PROTEIN MG189-RELATED-RELATED"/>
    <property type="match status" value="1"/>
</dbReference>
<comment type="subcellular location">
    <subcellularLocation>
        <location evidence="1">Cell membrane</location>
        <topology evidence="1">Multi-pass membrane protein</topology>
    </subcellularLocation>
</comment>
<evidence type="ECO:0000256" key="3">
    <source>
        <dbReference type="ARBA" id="ARBA00022475"/>
    </source>
</evidence>
<evidence type="ECO:0000256" key="4">
    <source>
        <dbReference type="ARBA" id="ARBA00022692"/>
    </source>
</evidence>
<evidence type="ECO:0000256" key="7">
    <source>
        <dbReference type="SAM" id="Phobius"/>
    </source>
</evidence>
<dbReference type="CDD" id="cd06261">
    <property type="entry name" value="TM_PBP2"/>
    <property type="match status" value="1"/>
</dbReference>
<name>A0A0R1XTG1_9LACO</name>
<protein>
    <submittedName>
        <fullName evidence="9">Carbohydrate abc superfamily atp binding cassette transporter, membrane protein</fullName>
    </submittedName>
</protein>
<comment type="caution">
    <text evidence="9">The sequence shown here is derived from an EMBL/GenBank/DDBJ whole genome shotgun (WGS) entry which is preliminary data.</text>
</comment>
<dbReference type="PROSITE" id="PS50928">
    <property type="entry name" value="ABC_TM1"/>
    <property type="match status" value="1"/>
</dbReference>
<feature type="transmembrane region" description="Helical" evidence="7">
    <location>
        <begin position="86"/>
        <end position="109"/>
    </location>
</feature>
<keyword evidence="4 7" id="KW-0812">Transmembrane</keyword>
<dbReference type="eggNOG" id="COG0395">
    <property type="taxonomic scope" value="Bacteria"/>
</dbReference>
<dbReference type="EMBL" id="AZFW01000008">
    <property type="protein sequence ID" value="KRM29971.1"/>
    <property type="molecule type" value="Genomic_DNA"/>
</dbReference>
<dbReference type="Proteomes" id="UP000050949">
    <property type="component" value="Unassembled WGS sequence"/>
</dbReference>
<evidence type="ECO:0000256" key="2">
    <source>
        <dbReference type="ARBA" id="ARBA00022448"/>
    </source>
</evidence>
<feature type="transmembrane region" description="Helical" evidence="7">
    <location>
        <begin position="277"/>
        <end position="294"/>
    </location>
</feature>
<evidence type="ECO:0000259" key="8">
    <source>
        <dbReference type="PROSITE" id="PS50928"/>
    </source>
</evidence>